<evidence type="ECO:0000313" key="7">
    <source>
        <dbReference type="Proteomes" id="UP000287651"/>
    </source>
</evidence>
<dbReference type="Pfam" id="PF00076">
    <property type="entry name" value="RRM_1"/>
    <property type="match status" value="2"/>
</dbReference>
<feature type="transmembrane region" description="Helical" evidence="4">
    <location>
        <begin position="161"/>
        <end position="181"/>
    </location>
</feature>
<reference evidence="6 7" key="1">
    <citation type="journal article" date="2014" name="Agronomy (Basel)">
        <title>A Draft Genome Sequence for Ensete ventricosum, the Drought-Tolerant Tree Against Hunger.</title>
        <authorList>
            <person name="Harrison J."/>
            <person name="Moore K.A."/>
            <person name="Paszkiewicz K."/>
            <person name="Jones T."/>
            <person name="Grant M."/>
            <person name="Ambacheew D."/>
            <person name="Muzemil S."/>
            <person name="Studholme D.J."/>
        </authorList>
    </citation>
    <scope>NUCLEOTIDE SEQUENCE [LARGE SCALE GENOMIC DNA]</scope>
</reference>
<keyword evidence="2" id="KW-0539">Nucleus</keyword>
<dbReference type="Gene3D" id="3.30.70.330">
    <property type="match status" value="2"/>
</dbReference>
<gene>
    <name evidence="6" type="ORF">B296_00002253</name>
</gene>
<keyword evidence="3" id="KW-0694">RNA-binding</keyword>
<keyword evidence="4" id="KW-1133">Transmembrane helix</keyword>
<dbReference type="SUPFAM" id="SSF54928">
    <property type="entry name" value="RNA-binding domain, RBD"/>
    <property type="match status" value="2"/>
</dbReference>
<evidence type="ECO:0000313" key="6">
    <source>
        <dbReference type="EMBL" id="RRT74520.1"/>
    </source>
</evidence>
<evidence type="ECO:0000256" key="1">
    <source>
        <dbReference type="ARBA" id="ARBA00004123"/>
    </source>
</evidence>
<dbReference type="Proteomes" id="UP000287651">
    <property type="component" value="Unassembled WGS sequence"/>
</dbReference>
<dbReference type="AlphaFoldDB" id="A0A427AE93"/>
<comment type="subcellular location">
    <subcellularLocation>
        <location evidence="1">Nucleus</location>
    </subcellularLocation>
</comment>
<dbReference type="GO" id="GO:0010468">
    <property type="term" value="P:regulation of gene expression"/>
    <property type="evidence" value="ECO:0007669"/>
    <property type="project" value="TreeGrafter"/>
</dbReference>
<dbReference type="SMART" id="SM00360">
    <property type="entry name" value="RRM"/>
    <property type="match status" value="1"/>
</dbReference>
<name>A0A427AE93_ENSVE</name>
<dbReference type="EMBL" id="AMZH03002751">
    <property type="protein sequence ID" value="RRT74520.1"/>
    <property type="molecule type" value="Genomic_DNA"/>
</dbReference>
<evidence type="ECO:0000256" key="2">
    <source>
        <dbReference type="ARBA" id="ARBA00023242"/>
    </source>
</evidence>
<dbReference type="GO" id="GO:0000785">
    <property type="term" value="C:chromatin"/>
    <property type="evidence" value="ECO:0007669"/>
    <property type="project" value="TreeGrafter"/>
</dbReference>
<accession>A0A427AE93</accession>
<evidence type="ECO:0000256" key="4">
    <source>
        <dbReference type="SAM" id="Phobius"/>
    </source>
</evidence>
<feature type="domain" description="RRM" evidence="5">
    <location>
        <begin position="1"/>
        <end position="45"/>
    </location>
</feature>
<protein>
    <recommendedName>
        <fullName evidence="5">RRM domain-containing protein</fullName>
    </recommendedName>
</protein>
<dbReference type="GO" id="GO:0005654">
    <property type="term" value="C:nucleoplasm"/>
    <property type="evidence" value="ECO:0007669"/>
    <property type="project" value="TreeGrafter"/>
</dbReference>
<dbReference type="InterPro" id="IPR012677">
    <property type="entry name" value="Nucleotide-bd_a/b_plait_sf"/>
</dbReference>
<dbReference type="InterPro" id="IPR035979">
    <property type="entry name" value="RBD_domain_sf"/>
</dbReference>
<dbReference type="PANTHER" id="PTHR48033:SF4">
    <property type="entry name" value="OS08G0320100 PROTEIN"/>
    <property type="match status" value="1"/>
</dbReference>
<keyword evidence="4" id="KW-0472">Membrane</keyword>
<keyword evidence="4" id="KW-0812">Transmembrane</keyword>
<dbReference type="PROSITE" id="PS50102">
    <property type="entry name" value="RRM"/>
    <property type="match status" value="2"/>
</dbReference>
<comment type="caution">
    <text evidence="6">The sequence shown here is derived from an EMBL/GenBank/DDBJ whole genome shotgun (WGS) entry which is preliminary data.</text>
</comment>
<organism evidence="6 7">
    <name type="scientific">Ensete ventricosum</name>
    <name type="common">Abyssinian banana</name>
    <name type="synonym">Musa ensete</name>
    <dbReference type="NCBI Taxonomy" id="4639"/>
    <lineage>
        <taxon>Eukaryota</taxon>
        <taxon>Viridiplantae</taxon>
        <taxon>Streptophyta</taxon>
        <taxon>Embryophyta</taxon>
        <taxon>Tracheophyta</taxon>
        <taxon>Spermatophyta</taxon>
        <taxon>Magnoliopsida</taxon>
        <taxon>Liliopsida</taxon>
        <taxon>Zingiberales</taxon>
        <taxon>Musaceae</taxon>
        <taxon>Ensete</taxon>
    </lineage>
</organism>
<dbReference type="GO" id="GO:0003723">
    <property type="term" value="F:RNA binding"/>
    <property type="evidence" value="ECO:0007669"/>
    <property type="project" value="UniProtKB-UniRule"/>
</dbReference>
<feature type="domain" description="RRM" evidence="5">
    <location>
        <begin position="59"/>
        <end position="144"/>
    </location>
</feature>
<evidence type="ECO:0000259" key="5">
    <source>
        <dbReference type="PROSITE" id="PS50102"/>
    </source>
</evidence>
<dbReference type="PANTHER" id="PTHR48033">
    <property type="entry name" value="RNA-BINDING (RRM/RBD/RNP MOTIFS) FAMILY PROTEIN"/>
    <property type="match status" value="1"/>
</dbReference>
<sequence length="188" mass="21489">MRDRNTNKPRGFGFITFDDPSVVDKVIEDTHAINGKTVSVEIKRTIPKGAAPLKDFKTRKIFVGGIPTSLTEDEFKDFFSQFGKVDDHEIIRDHTTNRSRGFGFIVFESEKVVDDLLAKKGNMIDLAGSQVSLVQCLKPEASNRASLGMFLYMEYHLFQILLNYSFLLYLPLISILLWLMILPYHRLP</sequence>
<proteinExistence type="predicted"/>
<dbReference type="InterPro" id="IPR000504">
    <property type="entry name" value="RRM_dom"/>
</dbReference>
<evidence type="ECO:0000256" key="3">
    <source>
        <dbReference type="PROSITE-ProRule" id="PRU00176"/>
    </source>
</evidence>